<dbReference type="Proteomes" id="UP001165101">
    <property type="component" value="Unassembled WGS sequence"/>
</dbReference>
<proteinExistence type="predicted"/>
<protein>
    <submittedName>
        <fullName evidence="1">Unnamed protein product</fullName>
    </submittedName>
</protein>
<gene>
    <name evidence="1" type="ORF">Cboi01_000312900</name>
</gene>
<name>A0ACB5TRJ7_CANBO</name>
<comment type="caution">
    <text evidence="1">The sequence shown here is derived from an EMBL/GenBank/DDBJ whole genome shotgun (WGS) entry which is preliminary data.</text>
</comment>
<evidence type="ECO:0000313" key="2">
    <source>
        <dbReference type="Proteomes" id="UP001165101"/>
    </source>
</evidence>
<accession>A0ACB5TRJ7</accession>
<reference evidence="1" key="1">
    <citation type="submission" date="2023-04" db="EMBL/GenBank/DDBJ databases">
        <title>Candida boidinii NBRC 1967.</title>
        <authorList>
            <person name="Ichikawa N."/>
            <person name="Sato H."/>
            <person name="Tonouchi N."/>
        </authorList>
    </citation>
    <scope>NUCLEOTIDE SEQUENCE</scope>
    <source>
        <strain evidence="1">NBRC 1967</strain>
    </source>
</reference>
<dbReference type="EMBL" id="BSXV01001618">
    <property type="protein sequence ID" value="GME93403.1"/>
    <property type="molecule type" value="Genomic_DNA"/>
</dbReference>
<organism evidence="1 2">
    <name type="scientific">Candida boidinii</name>
    <name type="common">Yeast</name>
    <dbReference type="NCBI Taxonomy" id="5477"/>
    <lineage>
        <taxon>Eukaryota</taxon>
        <taxon>Fungi</taxon>
        <taxon>Dikarya</taxon>
        <taxon>Ascomycota</taxon>
        <taxon>Saccharomycotina</taxon>
        <taxon>Pichiomycetes</taxon>
        <taxon>Pichiales</taxon>
        <taxon>Pichiaceae</taxon>
        <taxon>Ogataea</taxon>
        <taxon>Ogataea/Candida clade</taxon>
    </lineage>
</organism>
<evidence type="ECO:0000313" key="1">
    <source>
        <dbReference type="EMBL" id="GME93403.1"/>
    </source>
</evidence>
<sequence length="342" mass="37945">MLALRRHHRYLLLIILLILVTIGFLSTGNQKNTNQNTNNNNNNNKQRVDPNKLVQSEMLGTLEENEQGIEVLEPCTVINPLSNSFFDLRSLGSLGQEGKRQAWNAKGFDYGRNFSLGICSTPLKNVNNLTELDFSDINNKTEVGGYYTDEEGNKVSIGQISTSPKFRGRKLVLEYLDGSFCKKTSGGETIRKSTILSFTCDREIMSKAQISYVGSLNDCSYFFEVRTIHACASAKKEDDLSLIWVFLFIFLAALCVYCFGSVVYSYFKIAAAASSGSSTTGPGSSSLLPTTTSLSSTSQHLHHDSKYGHHEISPRLPKFQTATFTDKIKNLIVNNGNPIEKD</sequence>
<keyword evidence="2" id="KW-1185">Reference proteome</keyword>